<feature type="transmembrane region" description="Helical" evidence="2">
    <location>
        <begin position="56"/>
        <end position="76"/>
    </location>
</feature>
<protein>
    <submittedName>
        <fullName evidence="3">Uncharacterized protein</fullName>
    </submittedName>
</protein>
<dbReference type="EMBL" id="MDJY01000060">
    <property type="protein sequence ID" value="OUE19180.1"/>
    <property type="molecule type" value="Genomic_DNA"/>
</dbReference>
<proteinExistence type="predicted"/>
<dbReference type="RefSeq" id="WP_086518514.1">
    <property type="nucleotide sequence ID" value="NZ_MDJY01000060.1"/>
</dbReference>
<evidence type="ECO:0000256" key="1">
    <source>
        <dbReference type="SAM" id="MobiDB-lite"/>
    </source>
</evidence>
<dbReference type="AlphaFoldDB" id="A0A251Y4G9"/>
<gene>
    <name evidence="3" type="ORF">BFL36_14150</name>
</gene>
<feature type="transmembrane region" description="Helical" evidence="2">
    <location>
        <begin position="159"/>
        <end position="179"/>
    </location>
</feature>
<dbReference type="Proteomes" id="UP000195011">
    <property type="component" value="Unassembled WGS sequence"/>
</dbReference>
<evidence type="ECO:0000256" key="2">
    <source>
        <dbReference type="SAM" id="Phobius"/>
    </source>
</evidence>
<evidence type="ECO:0000313" key="4">
    <source>
        <dbReference type="Proteomes" id="UP000195011"/>
    </source>
</evidence>
<reference evidence="3 4" key="1">
    <citation type="submission" date="2016-08" db="EMBL/GenBank/DDBJ databases">
        <title>Genome sequence of Clavibacter michiganensis spp strain CFBP8017.</title>
        <authorList>
            <person name="Thapa S.P."/>
            <person name="Coaker G."/>
            <person name="Jacques M.-A."/>
        </authorList>
    </citation>
    <scope>NUCLEOTIDE SEQUENCE [LARGE SCALE GENOMIC DNA]</scope>
    <source>
        <strain evidence="3">CFBP8017</strain>
    </source>
</reference>
<comment type="caution">
    <text evidence="3">The sequence shown here is derived from an EMBL/GenBank/DDBJ whole genome shotgun (WGS) entry which is preliminary data.</text>
</comment>
<keyword evidence="2" id="KW-0812">Transmembrane</keyword>
<feature type="transmembrane region" description="Helical" evidence="2">
    <location>
        <begin position="97"/>
        <end position="121"/>
    </location>
</feature>
<evidence type="ECO:0000313" key="3">
    <source>
        <dbReference type="EMBL" id="OUE19180.1"/>
    </source>
</evidence>
<feature type="region of interest" description="Disordered" evidence="1">
    <location>
        <begin position="1"/>
        <end position="22"/>
    </location>
</feature>
<feature type="transmembrane region" description="Helical" evidence="2">
    <location>
        <begin position="127"/>
        <end position="147"/>
    </location>
</feature>
<sequence>MTDDPRPPSTPDEPARRRLPDAAQRSEALKERIYVTFTALAVTIAIGRDADHATVGGAATTLLLTVVGTLLAVSVAEFIAQMVRDGEVPDRRDVGRILYVCASSLGVLPVPMAVLGLSALGALDLAAALRIISVALVATLVLVTLIAVRRLRVRLGVKLLVLAGVAVLGVAVLAVELAVH</sequence>
<keyword evidence="2" id="KW-0472">Membrane</keyword>
<accession>A0A251Y4G9</accession>
<name>A0A251Y4G9_9MICO</name>
<keyword evidence="2" id="KW-1133">Transmembrane helix</keyword>
<organism evidence="3 4">
    <name type="scientific">Clavibacter michiganensis</name>
    <dbReference type="NCBI Taxonomy" id="28447"/>
    <lineage>
        <taxon>Bacteria</taxon>
        <taxon>Bacillati</taxon>
        <taxon>Actinomycetota</taxon>
        <taxon>Actinomycetes</taxon>
        <taxon>Micrococcales</taxon>
        <taxon>Microbacteriaceae</taxon>
        <taxon>Clavibacter</taxon>
    </lineage>
</organism>